<evidence type="ECO:0000313" key="2">
    <source>
        <dbReference type="Proteomes" id="UP001310386"/>
    </source>
</evidence>
<dbReference type="RefSeq" id="WP_371755385.1">
    <property type="nucleotide sequence ID" value="NZ_JAYJLD010000031.1"/>
</dbReference>
<protein>
    <submittedName>
        <fullName evidence="1">Uncharacterized protein</fullName>
    </submittedName>
</protein>
<keyword evidence="2" id="KW-1185">Reference proteome</keyword>
<accession>A0ABU5ZL57</accession>
<reference evidence="1" key="1">
    <citation type="submission" date="2023-12" db="EMBL/GenBank/DDBJ databases">
        <title>Fervidustalea candida gen. nov., sp. nov., a novel member of the family Paenibacillaceae isolated from a geothermal area.</title>
        <authorList>
            <person name="Li W.-J."/>
            <person name="Jiao J.-Y."/>
            <person name="Chen Y."/>
        </authorList>
    </citation>
    <scope>NUCLEOTIDE SEQUENCE</scope>
    <source>
        <strain evidence="1">SYSU GA230002</strain>
    </source>
</reference>
<dbReference type="EMBL" id="JAYJLD010000031">
    <property type="protein sequence ID" value="MEB3103257.1"/>
    <property type="molecule type" value="Genomic_DNA"/>
</dbReference>
<evidence type="ECO:0000313" key="1">
    <source>
        <dbReference type="EMBL" id="MEB3103257.1"/>
    </source>
</evidence>
<gene>
    <name evidence="1" type="ORF">VF724_16595</name>
</gene>
<name>A0ABU5ZL57_9BACL</name>
<dbReference type="Proteomes" id="UP001310386">
    <property type="component" value="Unassembled WGS sequence"/>
</dbReference>
<sequence>MYLNGQVLTEDLHFWDHYEHRVPVQIYLEKQHNDIGFVEAITAYYIKINNVYYRREFFTFISRPGY</sequence>
<comment type="caution">
    <text evidence="1">The sequence shown here is derived from an EMBL/GenBank/DDBJ whole genome shotgun (WGS) entry which is preliminary data.</text>
</comment>
<proteinExistence type="predicted"/>
<organism evidence="1 2">
    <name type="scientific">Ferviditalea candida</name>
    <dbReference type="NCBI Taxonomy" id="3108399"/>
    <lineage>
        <taxon>Bacteria</taxon>
        <taxon>Bacillati</taxon>
        <taxon>Bacillota</taxon>
        <taxon>Bacilli</taxon>
        <taxon>Bacillales</taxon>
        <taxon>Paenibacillaceae</taxon>
        <taxon>Ferviditalea</taxon>
    </lineage>
</organism>